<organism evidence="4 5">
    <name type="scientific">Gymnopus androsaceus JB14</name>
    <dbReference type="NCBI Taxonomy" id="1447944"/>
    <lineage>
        <taxon>Eukaryota</taxon>
        <taxon>Fungi</taxon>
        <taxon>Dikarya</taxon>
        <taxon>Basidiomycota</taxon>
        <taxon>Agaricomycotina</taxon>
        <taxon>Agaricomycetes</taxon>
        <taxon>Agaricomycetidae</taxon>
        <taxon>Agaricales</taxon>
        <taxon>Marasmiineae</taxon>
        <taxon>Omphalotaceae</taxon>
        <taxon>Gymnopus</taxon>
    </lineage>
</organism>
<dbReference type="SMART" id="SM01349">
    <property type="entry name" value="TOG"/>
    <property type="match status" value="1"/>
</dbReference>
<dbReference type="InterPro" id="IPR027417">
    <property type="entry name" value="P-loop_NTPase"/>
</dbReference>
<reference evidence="4" key="1">
    <citation type="journal article" date="2019" name="Environ. Microbiol.">
        <title>Fungal ecological strategies reflected in gene transcription - a case study of two litter decomposers.</title>
        <authorList>
            <person name="Barbi F."/>
            <person name="Kohler A."/>
            <person name="Barry K."/>
            <person name="Baskaran P."/>
            <person name="Daum C."/>
            <person name="Fauchery L."/>
            <person name="Ihrmark K."/>
            <person name="Kuo A."/>
            <person name="LaButti K."/>
            <person name="Lipzen A."/>
            <person name="Morin E."/>
            <person name="Grigoriev I.V."/>
            <person name="Henrissat B."/>
            <person name="Lindahl B."/>
            <person name="Martin F."/>
        </authorList>
    </citation>
    <scope>NUCLEOTIDE SEQUENCE</scope>
    <source>
        <strain evidence="4">JB14</strain>
    </source>
</reference>
<dbReference type="SUPFAM" id="SSF52540">
    <property type="entry name" value="P-loop containing nucleoside triphosphate hydrolases"/>
    <property type="match status" value="1"/>
</dbReference>
<feature type="repeat" description="HEAT" evidence="2">
    <location>
        <begin position="965"/>
        <end position="1003"/>
    </location>
</feature>
<evidence type="ECO:0000259" key="3">
    <source>
        <dbReference type="SMART" id="SM01349"/>
    </source>
</evidence>
<evidence type="ECO:0000256" key="1">
    <source>
        <dbReference type="ARBA" id="ARBA00022737"/>
    </source>
</evidence>
<evidence type="ECO:0000256" key="2">
    <source>
        <dbReference type="PROSITE-ProRule" id="PRU00103"/>
    </source>
</evidence>
<evidence type="ECO:0000313" key="4">
    <source>
        <dbReference type="EMBL" id="KAE9393627.1"/>
    </source>
</evidence>
<dbReference type="SUPFAM" id="SSF48371">
    <property type="entry name" value="ARM repeat"/>
    <property type="match status" value="1"/>
</dbReference>
<keyword evidence="5" id="KW-1185">Reference proteome</keyword>
<dbReference type="AlphaFoldDB" id="A0A6A4H8V0"/>
<feature type="domain" description="TOG" evidence="3">
    <location>
        <begin position="835"/>
        <end position="1070"/>
    </location>
</feature>
<dbReference type="InterPro" id="IPR056884">
    <property type="entry name" value="NPHP3-like_N"/>
</dbReference>
<dbReference type="Gene3D" id="1.25.10.10">
    <property type="entry name" value="Leucine-rich Repeat Variant"/>
    <property type="match status" value="1"/>
</dbReference>
<dbReference type="InterPro" id="IPR032682">
    <property type="entry name" value="Cnd1_C"/>
</dbReference>
<dbReference type="InterPro" id="IPR034085">
    <property type="entry name" value="TOG"/>
</dbReference>
<sequence length="1177" mass="132320">MSLVRSSTQSPENQIGVVHVTIVRLHYSGSGKKPSPRKYYFANVTINNTVKPTRDKTLVAGWVEDLLFEIPGPCSLTIEVFRKHTLPGRSAILIGSYTEDLEALLVRSFNTNITQPLPSSSQLNGGMSDLHIEFKVNLEEQTIVGAISAMIQRVKIQASWLAHSQDINDSTLFNRMQLTGDIPFNNIAETWDPLLEKLHIFANIADKVAEVHPYAKAAYSVISMAYKVIVNQLQRDANINCLILAMDDIYSFIKEAEPLQQIESHKTIMACLAQQTTECGYFITAYCADTFLVHAVKYAVSPVDAAITMYGRKFNELKSALLAHSTIKTEITVLRVLETVERLEMEVNFGDLPYASGVCFQSRKQCLSSTEKETLDIIINWVDDLDPGHSRIFILQGTSGSGNSAIANSVSTHYDKLGRLGSSIFTYLHQSESHPLTRLPVLFFPTIARDLADLDPEFRHGLWNTIKSKRALRKTVDLTAQYEKFILDPSTSLTISGPIVIVIDGLDDCVKSTQLVDFLNILAEQGHLLPPNFRILLTARNDSHILPHFVGNVMAKSYQMEDIDEWLIKCELSEVCQEMLLRCFTQEELNPIILELVERAQGSFQWGIETCKAICGNKDLHKALLVSLRKSPEPVLEGDNLYMKELACLFSTHGTLFSSQFNSVMGHLLVAYTPLSMWELMQLGKFDGLLLTRLLASVESLLKNSHCRYRPIEPIHASFYEFLGDGIRSKEFCVDIPDYHFALGRTCLEILNNELQFNMDSLNLSYNPESQEVYFGGHCKQYIKAELSYACQFWLKHLKAAFGTGSKAPNTKVQISPGSVGAAIEALHRIMSTIMVSSGVLPLTVGSRIAVLLMDKSSRAREGAVYCLSELVKYEKFHPIMAAALPRIMELLKDNRVSTRQAALNHLSKLSKHEVLEKFHPLIAPAMSRILESLKDTDDDVGRAAINYLSELSKYEKFHPLIAPAMPRILEALKDDSLYVRMAAINCLPEISKYEGLEKFHPLIEPAMSRILESLKDESLYVRRAAINCLSELSKDEGLEKFHPLIAPAMSRILESLKDTDEDVGRATVNFLSEISKDEKFHPLIEPAMSRTLESLKDDSWYVRRAAINCLSELSKDEKFHPLIAPAMFRILESLKDTDEDVRRATVNFLSEIPMMKFHPLIAPAMSRILESLKDDR</sequence>
<dbReference type="InterPro" id="IPR011989">
    <property type="entry name" value="ARM-like"/>
</dbReference>
<gene>
    <name evidence="4" type="ORF">BT96DRAFT_923912</name>
</gene>
<dbReference type="Pfam" id="PF12717">
    <property type="entry name" value="Cnd1"/>
    <property type="match status" value="2"/>
</dbReference>
<accession>A0A6A4H8V0</accession>
<dbReference type="PROSITE" id="PS50077">
    <property type="entry name" value="HEAT_REPEAT"/>
    <property type="match status" value="1"/>
</dbReference>
<dbReference type="PANTHER" id="PTHR10039">
    <property type="entry name" value="AMELOGENIN"/>
    <property type="match status" value="1"/>
</dbReference>
<dbReference type="Pfam" id="PF25786">
    <property type="entry name" value="HEAT_GCN1_C"/>
    <property type="match status" value="1"/>
</dbReference>
<dbReference type="PANTHER" id="PTHR10039:SF17">
    <property type="entry name" value="FUNGAL STAND N-TERMINAL GOODBYE DOMAIN-CONTAINING PROTEIN-RELATED"/>
    <property type="match status" value="1"/>
</dbReference>
<dbReference type="InterPro" id="IPR021133">
    <property type="entry name" value="HEAT_type_2"/>
</dbReference>
<dbReference type="Proteomes" id="UP000799118">
    <property type="component" value="Unassembled WGS sequence"/>
</dbReference>
<keyword evidence="1" id="KW-0677">Repeat</keyword>
<proteinExistence type="predicted"/>
<dbReference type="InterPro" id="IPR016024">
    <property type="entry name" value="ARM-type_fold"/>
</dbReference>
<name>A0A6A4H8V0_9AGAR</name>
<dbReference type="EMBL" id="ML769567">
    <property type="protein sequence ID" value="KAE9393627.1"/>
    <property type="molecule type" value="Genomic_DNA"/>
</dbReference>
<evidence type="ECO:0000313" key="5">
    <source>
        <dbReference type="Proteomes" id="UP000799118"/>
    </source>
</evidence>
<protein>
    <recommendedName>
        <fullName evidence="3">TOG domain-containing protein</fullName>
    </recommendedName>
</protein>
<dbReference type="OrthoDB" id="163438at2759"/>
<dbReference type="Pfam" id="PF24883">
    <property type="entry name" value="NPHP3_N"/>
    <property type="match status" value="1"/>
</dbReference>